<comment type="caution">
    <text evidence="2">The sequence shown here is derived from an EMBL/GenBank/DDBJ whole genome shotgun (WGS) entry which is preliminary data.</text>
</comment>
<dbReference type="InterPro" id="IPR013766">
    <property type="entry name" value="Thioredoxin_domain"/>
</dbReference>
<gene>
    <name evidence="2" type="ORF">V6256_04970</name>
</gene>
<feature type="domain" description="Thioredoxin" evidence="1">
    <location>
        <begin position="1"/>
        <end position="123"/>
    </location>
</feature>
<dbReference type="Pfam" id="PF14559">
    <property type="entry name" value="TPR_19"/>
    <property type="match status" value="1"/>
</dbReference>
<accession>A0ABU9GNS5</accession>
<dbReference type="PANTHER" id="PTHR43601">
    <property type="entry name" value="THIOREDOXIN, MITOCHONDRIAL"/>
    <property type="match status" value="1"/>
</dbReference>
<dbReference type="Gene3D" id="3.40.30.10">
    <property type="entry name" value="Glutaredoxin"/>
    <property type="match status" value="1"/>
</dbReference>
<dbReference type="CDD" id="cd02956">
    <property type="entry name" value="ybbN"/>
    <property type="match status" value="1"/>
</dbReference>
<dbReference type="PROSITE" id="PS51352">
    <property type="entry name" value="THIOREDOXIN_2"/>
    <property type="match status" value="1"/>
</dbReference>
<reference evidence="2 3" key="1">
    <citation type="submission" date="2024-02" db="EMBL/GenBank/DDBJ databases">
        <title>Bacteria isolated from the canopy kelp, Nereocystis luetkeana.</title>
        <authorList>
            <person name="Pfister C.A."/>
            <person name="Younker I.T."/>
            <person name="Light S.H."/>
        </authorList>
    </citation>
    <scope>NUCLEOTIDE SEQUENCE [LARGE SCALE GENOMIC DNA]</scope>
    <source>
        <strain evidence="2 3">TI.1.05</strain>
    </source>
</reference>
<dbReference type="SUPFAM" id="SSF48452">
    <property type="entry name" value="TPR-like"/>
    <property type="match status" value="1"/>
</dbReference>
<protein>
    <submittedName>
        <fullName evidence="2">Tetratricopeptide repeat protein</fullName>
    </submittedName>
</protein>
<dbReference type="PANTHER" id="PTHR43601:SF3">
    <property type="entry name" value="THIOREDOXIN, MITOCHONDRIAL"/>
    <property type="match status" value="1"/>
</dbReference>
<dbReference type="RefSeq" id="WP_341596972.1">
    <property type="nucleotide sequence ID" value="NZ_JBAKAZ010000012.1"/>
</dbReference>
<dbReference type="Proteomes" id="UP001369082">
    <property type="component" value="Unassembled WGS sequence"/>
</dbReference>
<dbReference type="Pfam" id="PF14561">
    <property type="entry name" value="TPR_20"/>
    <property type="match status" value="1"/>
</dbReference>
<evidence type="ECO:0000259" key="1">
    <source>
        <dbReference type="PROSITE" id="PS51352"/>
    </source>
</evidence>
<proteinExistence type="predicted"/>
<keyword evidence="3" id="KW-1185">Reference proteome</keyword>
<evidence type="ECO:0000313" key="2">
    <source>
        <dbReference type="EMBL" id="MEL0628957.1"/>
    </source>
</evidence>
<organism evidence="2 3">
    <name type="scientific">Psychromonas aquatilis</name>
    <dbReference type="NCBI Taxonomy" id="2005072"/>
    <lineage>
        <taxon>Bacteria</taxon>
        <taxon>Pseudomonadati</taxon>
        <taxon>Pseudomonadota</taxon>
        <taxon>Gammaproteobacteria</taxon>
        <taxon>Alteromonadales</taxon>
        <taxon>Psychromonadaceae</taxon>
        <taxon>Psychromonas</taxon>
    </lineage>
</organism>
<name>A0ABU9GNS5_9GAMM</name>
<dbReference type="SUPFAM" id="SSF52833">
    <property type="entry name" value="Thioredoxin-like"/>
    <property type="match status" value="1"/>
</dbReference>
<sequence>MQSDIFDVTVQDFQEVIAQGSATKPVLVVFWSSQCTICKSLLPLLEQLQREHGNNFTLARINCEAEHQIVQHFDIKSVPTVYMFVNGQGVDGFAGEQTHAFINEFIGKHLPDPSQALLTDAQTLFAQGNIAEAKATLLQAQSLNSDDNQIKLALAQVYLAEGEFENAKPILAAIPMADQNMIYHSLISELELAEQSSQTPEIAALEEALLTEADIQPIQYKLAIQYHQAKRYKEALNLLYNLLAKDLGYENGEAKKTMLDILATLDDAALVSEYRRKLYSLLY</sequence>
<dbReference type="EMBL" id="JBAKAZ010000012">
    <property type="protein sequence ID" value="MEL0628957.1"/>
    <property type="molecule type" value="Genomic_DNA"/>
</dbReference>
<evidence type="ECO:0000313" key="3">
    <source>
        <dbReference type="Proteomes" id="UP001369082"/>
    </source>
</evidence>
<dbReference type="Pfam" id="PF00085">
    <property type="entry name" value="Thioredoxin"/>
    <property type="match status" value="1"/>
</dbReference>
<dbReference type="InterPro" id="IPR011990">
    <property type="entry name" value="TPR-like_helical_dom_sf"/>
</dbReference>
<dbReference type="InterPro" id="IPR036249">
    <property type="entry name" value="Thioredoxin-like_sf"/>
</dbReference>
<dbReference type="Gene3D" id="1.25.40.10">
    <property type="entry name" value="Tetratricopeptide repeat domain"/>
    <property type="match status" value="2"/>
</dbReference>